<dbReference type="AlphaFoldDB" id="A0A7S3JP44"/>
<name>A0A7S3JP44_9STRA</name>
<evidence type="ECO:0000313" key="1">
    <source>
        <dbReference type="EMBL" id="CAE0360561.1"/>
    </source>
</evidence>
<dbReference type="EMBL" id="HBIJ01001815">
    <property type="protein sequence ID" value="CAE0360561.1"/>
    <property type="molecule type" value="Transcribed_RNA"/>
</dbReference>
<sequence length="520" mass="58815">MRRMLLLHKMIGRRWIGTRSPAPSNDQTLSTLRRFLLHVHPDLIPNQDEYRNERETNTRNVGTLQAYLRQHSYTGSASLLFHKKPNSNKVLETVRVIVGRGVDTCLNSMLLAMGETPLTHKPRPSYYEPERVADILGRRRRRRAGGNAFDISGKSFGLYMQQLTTSQDSKDSIKNCRRAAQHATARGMQLIERYGFRFVKSRCGWTPRHVAQVLTAIDNALRAQPIAAKCIKHFGLIITTTDTLGPVDVDQGFIYASPSRQLEDIRKTIETFTPTIAQRFAQHSQNLLHKHSRAEIMLSLHFGRCIRLECGATTSAHEFEYKCLNTLVAASEESVPNINDKRKNSTYSEDALVIRIERDAPRTDARTRFINTGTLLCPLPVTIDAVANTLAAVDASDIRTVFENRRKLQNLARMCVDQFRLRDLELYLDGNEHSLRFYNRASTYYQIQHKTNLVLLSAASRPRGASIPALIDAMKRLLLITHSSISVDDLNDTSLALIGGNTPTTHNELGQILLPFDFVL</sequence>
<proteinExistence type="predicted"/>
<reference evidence="1" key="1">
    <citation type="submission" date="2021-01" db="EMBL/GenBank/DDBJ databases">
        <authorList>
            <person name="Corre E."/>
            <person name="Pelletier E."/>
            <person name="Niang G."/>
            <person name="Scheremetjew M."/>
            <person name="Finn R."/>
            <person name="Kale V."/>
            <person name="Holt S."/>
            <person name="Cochrane G."/>
            <person name="Meng A."/>
            <person name="Brown T."/>
            <person name="Cohen L."/>
        </authorList>
    </citation>
    <scope>NUCLEOTIDE SEQUENCE</scope>
    <source>
        <strain evidence="1">CCMP1510</strain>
    </source>
</reference>
<accession>A0A7S3JP44</accession>
<protein>
    <submittedName>
        <fullName evidence="1">Uncharacterized protein</fullName>
    </submittedName>
</protein>
<organism evidence="1">
    <name type="scientific">Aureoumbra lagunensis</name>
    <dbReference type="NCBI Taxonomy" id="44058"/>
    <lineage>
        <taxon>Eukaryota</taxon>
        <taxon>Sar</taxon>
        <taxon>Stramenopiles</taxon>
        <taxon>Ochrophyta</taxon>
        <taxon>Pelagophyceae</taxon>
        <taxon>Pelagomonadales</taxon>
        <taxon>Aureoumbra</taxon>
    </lineage>
</organism>
<gene>
    <name evidence="1" type="ORF">ALAG00032_LOCUS1291</name>
</gene>